<feature type="region of interest" description="Disordered" evidence="1">
    <location>
        <begin position="1"/>
        <end position="45"/>
    </location>
</feature>
<feature type="compositionally biased region" description="Low complexity" evidence="1">
    <location>
        <begin position="1"/>
        <end position="24"/>
    </location>
</feature>
<dbReference type="AlphaFoldDB" id="A0A9N9LRU6"/>
<gene>
    <name evidence="2" type="ORF">HYALB_00007769</name>
</gene>
<comment type="caution">
    <text evidence="2">The sequence shown here is derived from an EMBL/GenBank/DDBJ whole genome shotgun (WGS) entry which is preliminary data.</text>
</comment>
<evidence type="ECO:0000313" key="2">
    <source>
        <dbReference type="EMBL" id="CAG8977437.1"/>
    </source>
</evidence>
<sequence length="74" mass="8231">MAPQPTIQTPQPTAQLQTEQPTTQHSMNLTPTPPQEQQANHQAEEQVHLRGGEMCPGRFCFIIPCPLPCHCCII</sequence>
<evidence type="ECO:0000256" key="1">
    <source>
        <dbReference type="SAM" id="MobiDB-lite"/>
    </source>
</evidence>
<keyword evidence="3" id="KW-1185">Reference proteome</keyword>
<evidence type="ECO:0000313" key="3">
    <source>
        <dbReference type="Proteomes" id="UP000701801"/>
    </source>
</evidence>
<proteinExistence type="predicted"/>
<protein>
    <submittedName>
        <fullName evidence="2">Uncharacterized protein</fullName>
    </submittedName>
</protein>
<dbReference type="EMBL" id="CAJVRM010000218">
    <property type="protein sequence ID" value="CAG8977437.1"/>
    <property type="molecule type" value="Genomic_DNA"/>
</dbReference>
<accession>A0A9N9LRU6</accession>
<name>A0A9N9LRU6_9HELO</name>
<reference evidence="2" key="1">
    <citation type="submission" date="2021-07" db="EMBL/GenBank/DDBJ databases">
        <authorList>
            <person name="Durling M."/>
        </authorList>
    </citation>
    <scope>NUCLEOTIDE SEQUENCE</scope>
</reference>
<dbReference type="Proteomes" id="UP000701801">
    <property type="component" value="Unassembled WGS sequence"/>
</dbReference>
<organism evidence="2 3">
    <name type="scientific">Hymenoscyphus albidus</name>
    <dbReference type="NCBI Taxonomy" id="595503"/>
    <lineage>
        <taxon>Eukaryota</taxon>
        <taxon>Fungi</taxon>
        <taxon>Dikarya</taxon>
        <taxon>Ascomycota</taxon>
        <taxon>Pezizomycotina</taxon>
        <taxon>Leotiomycetes</taxon>
        <taxon>Helotiales</taxon>
        <taxon>Helotiaceae</taxon>
        <taxon>Hymenoscyphus</taxon>
    </lineage>
</organism>